<reference evidence="2" key="1">
    <citation type="journal article" date="2022" name="bioRxiv">
        <title>Sequencing and chromosome-scale assembly of the giantPleurodeles waltlgenome.</title>
        <authorList>
            <person name="Brown T."/>
            <person name="Elewa A."/>
            <person name="Iarovenko S."/>
            <person name="Subramanian E."/>
            <person name="Araus A.J."/>
            <person name="Petzold A."/>
            <person name="Susuki M."/>
            <person name="Suzuki K.-i.T."/>
            <person name="Hayashi T."/>
            <person name="Toyoda A."/>
            <person name="Oliveira C."/>
            <person name="Osipova E."/>
            <person name="Leigh N.D."/>
            <person name="Simon A."/>
            <person name="Yun M.H."/>
        </authorList>
    </citation>
    <scope>NUCLEOTIDE SEQUENCE</scope>
    <source>
        <strain evidence="2">20211129_DDA</strain>
        <tissue evidence="2">Liver</tissue>
    </source>
</reference>
<evidence type="ECO:0000256" key="1">
    <source>
        <dbReference type="SAM" id="MobiDB-lite"/>
    </source>
</evidence>
<accession>A0AAV7P554</accession>
<proteinExistence type="predicted"/>
<organism evidence="2 3">
    <name type="scientific">Pleurodeles waltl</name>
    <name type="common">Iberian ribbed newt</name>
    <dbReference type="NCBI Taxonomy" id="8319"/>
    <lineage>
        <taxon>Eukaryota</taxon>
        <taxon>Metazoa</taxon>
        <taxon>Chordata</taxon>
        <taxon>Craniata</taxon>
        <taxon>Vertebrata</taxon>
        <taxon>Euteleostomi</taxon>
        <taxon>Amphibia</taxon>
        <taxon>Batrachia</taxon>
        <taxon>Caudata</taxon>
        <taxon>Salamandroidea</taxon>
        <taxon>Salamandridae</taxon>
        <taxon>Pleurodelinae</taxon>
        <taxon>Pleurodeles</taxon>
    </lineage>
</organism>
<gene>
    <name evidence="2" type="ORF">NDU88_001857</name>
</gene>
<name>A0AAV7P554_PLEWA</name>
<comment type="caution">
    <text evidence="2">The sequence shown here is derived from an EMBL/GenBank/DDBJ whole genome shotgun (WGS) entry which is preliminary data.</text>
</comment>
<evidence type="ECO:0000313" key="3">
    <source>
        <dbReference type="Proteomes" id="UP001066276"/>
    </source>
</evidence>
<evidence type="ECO:0000313" key="2">
    <source>
        <dbReference type="EMBL" id="KAJ1123387.1"/>
    </source>
</evidence>
<dbReference type="Proteomes" id="UP001066276">
    <property type="component" value="Chromosome 7"/>
</dbReference>
<dbReference type="AlphaFoldDB" id="A0AAV7P554"/>
<keyword evidence="3" id="KW-1185">Reference proteome</keyword>
<protein>
    <submittedName>
        <fullName evidence="2">Uncharacterized protein</fullName>
    </submittedName>
</protein>
<feature type="region of interest" description="Disordered" evidence="1">
    <location>
        <begin position="1"/>
        <end position="30"/>
    </location>
</feature>
<sequence length="116" mass="11546">MGGKVRGSRPERSHVAPSAAFPPVKRRRNGKAQVPATIVLTLPAAVPATIVLSPPAAASLPRQSSVPAAVAPLTVPPPTPQVLSSGSTAPSGGGIEGVLADIRNSLAASARAIIHT</sequence>
<dbReference type="EMBL" id="JANPWB010000011">
    <property type="protein sequence ID" value="KAJ1123387.1"/>
    <property type="molecule type" value="Genomic_DNA"/>
</dbReference>